<comment type="caution">
    <text evidence="2">The sequence shown here is derived from an EMBL/GenBank/DDBJ whole genome shotgun (WGS) entry which is preliminary data.</text>
</comment>
<accession>A0ABW1KUD8</accession>
<dbReference type="RefSeq" id="WP_379880621.1">
    <property type="nucleotide sequence ID" value="NZ_JBHPON010000001.1"/>
</dbReference>
<organism evidence="2 3">
    <name type="scientific">Hyphococcus aureus</name>
    <dbReference type="NCBI Taxonomy" id="2666033"/>
    <lineage>
        <taxon>Bacteria</taxon>
        <taxon>Pseudomonadati</taxon>
        <taxon>Pseudomonadota</taxon>
        <taxon>Alphaproteobacteria</taxon>
        <taxon>Parvularculales</taxon>
        <taxon>Parvularculaceae</taxon>
        <taxon>Hyphococcus</taxon>
    </lineage>
</organism>
<reference evidence="2 3" key="1">
    <citation type="submission" date="2024-09" db="EMBL/GenBank/DDBJ databases">
        <authorList>
            <person name="Zhang Z.-H."/>
        </authorList>
    </citation>
    <scope>NUCLEOTIDE SEQUENCE [LARGE SCALE GENOMIC DNA]</scope>
    <source>
        <strain evidence="2 3">HHTR114</strain>
    </source>
</reference>
<keyword evidence="1" id="KW-0732">Signal</keyword>
<protein>
    <recommendedName>
        <fullName evidence="4">TIGR03016 family PEP-CTERM system-associated outer membrane protein</fullName>
    </recommendedName>
</protein>
<gene>
    <name evidence="2" type="ORF">ACFMB1_00855</name>
</gene>
<evidence type="ECO:0000313" key="3">
    <source>
        <dbReference type="Proteomes" id="UP001596116"/>
    </source>
</evidence>
<evidence type="ECO:0008006" key="4">
    <source>
        <dbReference type="Google" id="ProtNLM"/>
    </source>
</evidence>
<evidence type="ECO:0000313" key="2">
    <source>
        <dbReference type="EMBL" id="MFC6034068.1"/>
    </source>
</evidence>
<dbReference type="Proteomes" id="UP001596116">
    <property type="component" value="Unassembled WGS sequence"/>
</dbReference>
<keyword evidence="3" id="KW-1185">Reference proteome</keyword>
<evidence type="ECO:0000256" key="1">
    <source>
        <dbReference type="SAM" id="SignalP"/>
    </source>
</evidence>
<feature type="chain" id="PRO_5045771442" description="TIGR03016 family PEP-CTERM system-associated outer membrane protein" evidence="1">
    <location>
        <begin position="34"/>
        <end position="563"/>
    </location>
</feature>
<proteinExistence type="predicted"/>
<name>A0ABW1KUD8_9PROT</name>
<dbReference type="EMBL" id="JBHPON010000001">
    <property type="protein sequence ID" value="MFC6034068.1"/>
    <property type="molecule type" value="Genomic_DNA"/>
</dbReference>
<feature type="signal peptide" evidence="1">
    <location>
        <begin position="1"/>
        <end position="33"/>
    </location>
</feature>
<dbReference type="SUPFAM" id="SSF56935">
    <property type="entry name" value="Porins"/>
    <property type="match status" value="1"/>
</dbReference>
<sequence length="563" mass="61312">MGKHIKKPVAAPRTKAALLASAGIGVFATASFAQVAAPNAPLKMQTDYFGYAASASLRGGYSDNINLSRSGLKEDEFSISTMFSGGAIVSTHRVTAIALGDLDFSYLINQGDFVVNQNIGATSTFTGVDNWLYFDLSGATSRQLLGDQARFSGNINAGRNQRANVHNYSASPYVFHEFSDSSTTELRYRFSQVFVDESGSLSSFLTGNSVSDSITHEVLAQYDSGRKLDRMRFRLTAYGSDTTEDGVSIFPDFGYKQGALSADLQFSLTDRFALSGAVGYDEMETQGAAAVFFNDADLSGFFWRAGFTAQPGPRSSIRIEYGERYGDDFIDASARYQISQRFAFTAGASRSFRTRAQSVTSQFSTTQRETLEFADRLREGQELPARDIIEAATFYSSGRNFGSAQTSGVSVTDSAFATLTGDFDMTEISLNGFYSDDNFGYRQIETYGAGLNLNRRLARRVTGYGSVSYRRTDTAFDPATCEANPLIFGLDTMDPLFNAVTDCASLAAQNGVTNTVIGQIGASYRIYENASIFVEATHTERFSPNALLEYNENNLLAGITVDF</sequence>